<gene>
    <name evidence="10" type="primary">manA</name>
    <name evidence="10" type="ORF">H9830_11075</name>
</gene>
<dbReference type="EC" id="5.3.1.8" evidence="3"/>
<feature type="binding site" evidence="8">
    <location>
        <position position="252"/>
    </location>
    <ligand>
        <name>Zn(2+)</name>
        <dbReference type="ChEBI" id="CHEBI:29105"/>
    </ligand>
</feature>
<evidence type="ECO:0000256" key="2">
    <source>
        <dbReference type="ARBA" id="ARBA00010772"/>
    </source>
</evidence>
<dbReference type="GO" id="GO:0009298">
    <property type="term" value="P:GDP-mannose biosynthetic process"/>
    <property type="evidence" value="ECO:0007669"/>
    <property type="project" value="InterPro"/>
</dbReference>
<sequence length="380" mass="39724">MFVLTPAHQSYAWGSTEAIQQFAGYGEVGSPLAEIWFGAHPAGRATLSDGRALADVIAANPTDALGSKVAAEFGGQLPFLVKLLAPGQAVSLQVHPSKARAAEGFAAEAETQPPEPKFVDANHKPEMIFALTDFEGLVGLRPADEAAEVLAAFSTPVAQRALVALGPRDDDALREAVRTLANALVDDVAQAVEAAKLLAADDAGSEIAQAAATLLELEGQYPGDSGALVSLMLRRVRLAPGESVMVHSGVPHAYLSGLALEVMANSDNVFRLGLTPKRVDVDESILNLITQPATIQRPHDSTASLNVREFKVDVHEDAALPKRAPERGPKIVISVAGNGEVVLDHETLQLPQGHAVFVRDGQAPELRGVGTVAVASVPGA</sequence>
<dbReference type="InterPro" id="IPR046457">
    <property type="entry name" value="PMI_typeI_cat"/>
</dbReference>
<dbReference type="PRINTS" id="PR00714">
    <property type="entry name" value="MAN6PISMRASE"/>
</dbReference>
<accession>A0A9D1YWC9</accession>
<comment type="similarity">
    <text evidence="2">Belongs to the mannose-6-phosphate isomerase type 1 family.</text>
</comment>
<evidence type="ECO:0000256" key="6">
    <source>
        <dbReference type="ARBA" id="ARBA00023235"/>
    </source>
</evidence>
<dbReference type="Gene3D" id="2.60.120.10">
    <property type="entry name" value="Jelly Rolls"/>
    <property type="match status" value="2"/>
</dbReference>
<evidence type="ECO:0000256" key="3">
    <source>
        <dbReference type="ARBA" id="ARBA00011956"/>
    </source>
</evidence>
<name>A0A9D1YWC9_9MICO</name>
<comment type="catalytic activity">
    <reaction evidence="1">
        <text>D-mannose 6-phosphate = D-fructose 6-phosphate</text>
        <dbReference type="Rhea" id="RHEA:12356"/>
        <dbReference type="ChEBI" id="CHEBI:58735"/>
        <dbReference type="ChEBI" id="CHEBI:61527"/>
        <dbReference type="EC" id="5.3.1.8"/>
    </reaction>
</comment>
<evidence type="ECO:0000256" key="7">
    <source>
        <dbReference type="PIRSR" id="PIRSR001480-1"/>
    </source>
</evidence>
<dbReference type="Proteomes" id="UP000824005">
    <property type="component" value="Unassembled WGS sequence"/>
</dbReference>
<feature type="active site" evidence="7">
    <location>
        <position position="271"/>
    </location>
</feature>
<evidence type="ECO:0000256" key="4">
    <source>
        <dbReference type="ARBA" id="ARBA00022723"/>
    </source>
</evidence>
<dbReference type="InterPro" id="IPR016305">
    <property type="entry name" value="Mannose-6-P_Isomerase"/>
</dbReference>
<reference evidence="10" key="1">
    <citation type="journal article" date="2021" name="PeerJ">
        <title>Extensive microbial diversity within the chicken gut microbiome revealed by metagenomics and culture.</title>
        <authorList>
            <person name="Gilroy R."/>
            <person name="Ravi A."/>
            <person name="Getino M."/>
            <person name="Pursley I."/>
            <person name="Horton D.L."/>
            <person name="Alikhan N.F."/>
            <person name="Baker D."/>
            <person name="Gharbi K."/>
            <person name="Hall N."/>
            <person name="Watson M."/>
            <person name="Adriaenssens E.M."/>
            <person name="Foster-Nyarko E."/>
            <person name="Jarju S."/>
            <person name="Secka A."/>
            <person name="Antonio M."/>
            <person name="Oren A."/>
            <person name="Chaudhuri R.R."/>
            <person name="La Ragione R."/>
            <person name="Hildebrand F."/>
            <person name="Pallen M.J."/>
        </authorList>
    </citation>
    <scope>NUCLEOTIDE SEQUENCE</scope>
    <source>
        <strain evidence="10">ChiGjej1B1-98</strain>
    </source>
</reference>
<dbReference type="AlphaFoldDB" id="A0A9D1YWC9"/>
<dbReference type="GO" id="GO:0008270">
    <property type="term" value="F:zinc ion binding"/>
    <property type="evidence" value="ECO:0007669"/>
    <property type="project" value="InterPro"/>
</dbReference>
<keyword evidence="5 8" id="KW-0862">Zinc</keyword>
<dbReference type="PANTHER" id="PTHR10309">
    <property type="entry name" value="MANNOSE-6-PHOSPHATE ISOMERASE"/>
    <property type="match status" value="1"/>
</dbReference>
<evidence type="ECO:0000256" key="1">
    <source>
        <dbReference type="ARBA" id="ARBA00000757"/>
    </source>
</evidence>
<protein>
    <recommendedName>
        <fullName evidence="3">mannose-6-phosphate isomerase</fullName>
        <ecNumber evidence="3">5.3.1.8</ecNumber>
    </recommendedName>
</protein>
<evidence type="ECO:0000259" key="9">
    <source>
        <dbReference type="Pfam" id="PF20511"/>
    </source>
</evidence>
<evidence type="ECO:0000256" key="8">
    <source>
        <dbReference type="PIRSR" id="PIRSR001480-2"/>
    </source>
</evidence>
<feature type="binding site" evidence="8">
    <location>
        <position position="93"/>
    </location>
    <ligand>
        <name>Zn(2+)</name>
        <dbReference type="ChEBI" id="CHEBI:29105"/>
    </ligand>
</feature>
<dbReference type="NCBIfam" id="TIGR00218">
    <property type="entry name" value="manA"/>
    <property type="match status" value="1"/>
</dbReference>
<feature type="domain" description="Phosphomannose isomerase type I catalytic" evidence="9">
    <location>
        <begin position="1"/>
        <end position="142"/>
    </location>
</feature>
<dbReference type="EMBL" id="DXDC01000334">
    <property type="protein sequence ID" value="HIY66805.1"/>
    <property type="molecule type" value="Genomic_DNA"/>
</dbReference>
<feature type="binding site" evidence="8">
    <location>
        <position position="95"/>
    </location>
    <ligand>
        <name>Zn(2+)</name>
        <dbReference type="ChEBI" id="CHEBI:29105"/>
    </ligand>
</feature>
<dbReference type="Pfam" id="PF20511">
    <property type="entry name" value="PMI_typeI_cat"/>
    <property type="match status" value="1"/>
</dbReference>
<organism evidence="10 11">
    <name type="scientific">Candidatus Agrococcus pullicola</name>
    <dbReference type="NCBI Taxonomy" id="2838429"/>
    <lineage>
        <taxon>Bacteria</taxon>
        <taxon>Bacillati</taxon>
        <taxon>Actinomycetota</taxon>
        <taxon>Actinomycetes</taxon>
        <taxon>Micrococcales</taxon>
        <taxon>Microbacteriaceae</taxon>
        <taxon>Agrococcus</taxon>
    </lineage>
</organism>
<evidence type="ECO:0000313" key="10">
    <source>
        <dbReference type="EMBL" id="HIY66805.1"/>
    </source>
</evidence>
<dbReference type="Gene3D" id="1.10.441.10">
    <property type="entry name" value="Phosphomannose Isomerase, domain 2"/>
    <property type="match status" value="1"/>
</dbReference>
<evidence type="ECO:0000313" key="11">
    <source>
        <dbReference type="Proteomes" id="UP000824005"/>
    </source>
</evidence>
<comment type="cofactor">
    <cofactor evidence="8">
        <name>Zn(2+)</name>
        <dbReference type="ChEBI" id="CHEBI:29105"/>
    </cofactor>
    <text evidence="8">Binds 1 zinc ion per subunit.</text>
</comment>
<feature type="binding site" evidence="8">
    <location>
        <position position="126"/>
    </location>
    <ligand>
        <name>Zn(2+)</name>
        <dbReference type="ChEBI" id="CHEBI:29105"/>
    </ligand>
</feature>
<dbReference type="PIRSF" id="PIRSF001480">
    <property type="entry name" value="Mannose-6-phosphate_isomerase"/>
    <property type="match status" value="1"/>
</dbReference>
<proteinExistence type="inferred from homology"/>
<dbReference type="GO" id="GO:0004476">
    <property type="term" value="F:mannose-6-phosphate isomerase activity"/>
    <property type="evidence" value="ECO:0007669"/>
    <property type="project" value="UniProtKB-EC"/>
</dbReference>
<dbReference type="SUPFAM" id="SSF51182">
    <property type="entry name" value="RmlC-like cupins"/>
    <property type="match status" value="1"/>
</dbReference>
<comment type="caution">
    <text evidence="10">The sequence shown here is derived from an EMBL/GenBank/DDBJ whole genome shotgun (WGS) entry which is preliminary data.</text>
</comment>
<dbReference type="InterPro" id="IPR001250">
    <property type="entry name" value="Man6P_Isoase-1"/>
</dbReference>
<dbReference type="GO" id="GO:0005975">
    <property type="term" value="P:carbohydrate metabolic process"/>
    <property type="evidence" value="ECO:0007669"/>
    <property type="project" value="InterPro"/>
</dbReference>
<dbReference type="InterPro" id="IPR011051">
    <property type="entry name" value="RmlC_Cupin_sf"/>
</dbReference>
<evidence type="ECO:0000256" key="5">
    <source>
        <dbReference type="ARBA" id="ARBA00022833"/>
    </source>
</evidence>
<dbReference type="CDD" id="cd07011">
    <property type="entry name" value="cupin_PMI_type_I_N"/>
    <property type="match status" value="1"/>
</dbReference>
<keyword evidence="6 10" id="KW-0413">Isomerase</keyword>
<dbReference type="InterPro" id="IPR014710">
    <property type="entry name" value="RmlC-like_jellyroll"/>
</dbReference>
<dbReference type="PANTHER" id="PTHR10309:SF0">
    <property type="entry name" value="MANNOSE-6-PHOSPHATE ISOMERASE"/>
    <property type="match status" value="1"/>
</dbReference>
<keyword evidence="4 8" id="KW-0479">Metal-binding</keyword>
<dbReference type="GO" id="GO:0005829">
    <property type="term" value="C:cytosol"/>
    <property type="evidence" value="ECO:0007669"/>
    <property type="project" value="TreeGrafter"/>
</dbReference>
<reference evidence="10" key="2">
    <citation type="submission" date="2021-04" db="EMBL/GenBank/DDBJ databases">
        <authorList>
            <person name="Gilroy R."/>
        </authorList>
    </citation>
    <scope>NUCLEOTIDE SEQUENCE</scope>
    <source>
        <strain evidence="10">ChiGjej1B1-98</strain>
    </source>
</reference>